<evidence type="ECO:0000313" key="9">
    <source>
        <dbReference type="Proteomes" id="UP000887575"/>
    </source>
</evidence>
<feature type="coiled-coil region" evidence="7">
    <location>
        <begin position="434"/>
        <end position="468"/>
    </location>
</feature>
<organism evidence="9 10">
    <name type="scientific">Mesorhabditis belari</name>
    <dbReference type="NCBI Taxonomy" id="2138241"/>
    <lineage>
        <taxon>Eukaryota</taxon>
        <taxon>Metazoa</taxon>
        <taxon>Ecdysozoa</taxon>
        <taxon>Nematoda</taxon>
        <taxon>Chromadorea</taxon>
        <taxon>Rhabditida</taxon>
        <taxon>Rhabditina</taxon>
        <taxon>Rhabditomorpha</taxon>
        <taxon>Rhabditoidea</taxon>
        <taxon>Rhabditidae</taxon>
        <taxon>Mesorhabditinae</taxon>
        <taxon>Mesorhabditis</taxon>
    </lineage>
</organism>
<evidence type="ECO:0000256" key="2">
    <source>
        <dbReference type="ARBA" id="ARBA00008029"/>
    </source>
</evidence>
<keyword evidence="3" id="KW-0132">Cell division</keyword>
<dbReference type="PANTHER" id="PTHR23168:SF0">
    <property type="entry name" value="MITOTIC SPINDLE ASSEMBLY CHECKPOINT PROTEIN MAD1"/>
    <property type="match status" value="1"/>
</dbReference>
<keyword evidence="4" id="KW-0498">Mitosis</keyword>
<dbReference type="GO" id="GO:0000776">
    <property type="term" value="C:kinetochore"/>
    <property type="evidence" value="ECO:0007669"/>
    <property type="project" value="TreeGrafter"/>
</dbReference>
<dbReference type="InterPro" id="IPR008672">
    <property type="entry name" value="Mad1"/>
</dbReference>
<evidence type="ECO:0000256" key="3">
    <source>
        <dbReference type="ARBA" id="ARBA00022618"/>
    </source>
</evidence>
<dbReference type="Proteomes" id="UP000887575">
    <property type="component" value="Unassembled WGS sequence"/>
</dbReference>
<dbReference type="PANTHER" id="PTHR23168">
    <property type="entry name" value="MITOTIC SPINDLE ASSEMBLY CHECKPOINT PROTEIN MAD1 MITOTIC ARREST DEFICIENT-LIKE PROTEIN 1"/>
    <property type="match status" value="1"/>
</dbReference>
<feature type="coiled-coil region" evidence="7">
    <location>
        <begin position="374"/>
        <end position="408"/>
    </location>
</feature>
<evidence type="ECO:0000256" key="4">
    <source>
        <dbReference type="ARBA" id="ARBA00022776"/>
    </source>
</evidence>
<evidence type="ECO:0000256" key="5">
    <source>
        <dbReference type="ARBA" id="ARBA00023242"/>
    </source>
</evidence>
<dbReference type="GO" id="GO:0005635">
    <property type="term" value="C:nuclear envelope"/>
    <property type="evidence" value="ECO:0007669"/>
    <property type="project" value="TreeGrafter"/>
</dbReference>
<dbReference type="GO" id="GO:0051315">
    <property type="term" value="P:attachment of mitotic spindle microtubules to kinetochore"/>
    <property type="evidence" value="ECO:0007669"/>
    <property type="project" value="TreeGrafter"/>
</dbReference>
<evidence type="ECO:0000313" key="10">
    <source>
        <dbReference type="WBParaSite" id="MBELARI_LOCUS19858"/>
    </source>
</evidence>
<keyword evidence="5" id="KW-0539">Nucleus</keyword>
<proteinExistence type="inferred from homology"/>
<evidence type="ECO:0000256" key="8">
    <source>
        <dbReference type="SAM" id="MobiDB-lite"/>
    </source>
</evidence>
<evidence type="ECO:0000256" key="6">
    <source>
        <dbReference type="ARBA" id="ARBA00023306"/>
    </source>
</evidence>
<comment type="subcellular location">
    <subcellularLocation>
        <location evidence="1">Nucleus</location>
    </subcellularLocation>
</comment>
<keyword evidence="6" id="KW-0131">Cell cycle</keyword>
<feature type="region of interest" description="Disordered" evidence="8">
    <location>
        <begin position="249"/>
        <end position="270"/>
    </location>
</feature>
<dbReference type="GO" id="GO:0007094">
    <property type="term" value="P:mitotic spindle assembly checkpoint signaling"/>
    <property type="evidence" value="ECO:0007669"/>
    <property type="project" value="InterPro"/>
</dbReference>
<feature type="coiled-coil region" evidence="7">
    <location>
        <begin position="56"/>
        <end position="118"/>
    </location>
</feature>
<dbReference type="WBParaSite" id="MBELARI_LOCUS19858">
    <property type="protein sequence ID" value="MBELARI_LOCUS19858"/>
    <property type="gene ID" value="MBELARI_LOCUS19858"/>
</dbReference>
<reference evidence="10" key="1">
    <citation type="submission" date="2024-02" db="UniProtKB">
        <authorList>
            <consortium name="WormBaseParasite"/>
        </authorList>
    </citation>
    <scope>IDENTIFICATION</scope>
</reference>
<evidence type="ECO:0000256" key="7">
    <source>
        <dbReference type="SAM" id="Coils"/>
    </source>
</evidence>
<dbReference type="GO" id="GO:0072686">
    <property type="term" value="C:mitotic spindle"/>
    <property type="evidence" value="ECO:0007669"/>
    <property type="project" value="TreeGrafter"/>
</dbReference>
<keyword evidence="7" id="KW-0175">Coiled coil</keyword>
<dbReference type="AlphaFoldDB" id="A0AAF3F046"/>
<evidence type="ECO:0000256" key="1">
    <source>
        <dbReference type="ARBA" id="ARBA00004123"/>
    </source>
</evidence>
<dbReference type="Gene3D" id="3.30.457.60">
    <property type="match status" value="1"/>
</dbReference>
<keyword evidence="9" id="KW-1185">Reference proteome</keyword>
<protein>
    <submittedName>
        <fullName evidence="10">Spindle assembly checkpoint component MAD1</fullName>
    </submittedName>
</protein>
<dbReference type="GO" id="GO:0051301">
    <property type="term" value="P:cell division"/>
    <property type="evidence" value="ECO:0007669"/>
    <property type="project" value="UniProtKB-KW"/>
</dbReference>
<accession>A0AAF3F046</accession>
<sequence length="672" mass="77704">MDGERKHFEQIFRTPRQGLALTNRYSQSSSSLPSSNFADINTRLFKAETSATNAKLYEATEENRLLSKQIEEQKRLILDLQKDNKDHVRKQEDMVNEIANLKKEVSRGTRNLEEAMNESATISTNVEAELSCLRKVANKLYNHHLKDRAQLQCVKNLLLQNTLWTAKNLLEIRSSYLGVPISKLDDEKISEWYRGSEMDYTGIDETEPPQVVPSPEFVFNNDEETADLTTGLRFQRKVINDTMQLARKRSGSGPRRILSPIPSESSLTDMSTTQQDITEASVCDQTMNSVDYENYEKIQKLEADTSQLRQQLFVAQSHANNALLYCHQKLDFEKKYNFTNKKLEETMKELCAIRNATARNLFGSEDGRSQVDKIVAMNQRIEELDNEVKKLRDKLAESERNTEKAHSMLKDERMTSDSLRTNWDEHMTYCESKIDELQIKFNMANEQVDDLRKKLANQDTTIQELQRKVTTHSEPTDAGDTTQIFHVRMNPLEMAHLQFKQKEEEEEERDRKRKLVPDAGPSEDHEELEAKRAKINERVTVLEEQLRRAEQSKAKAVEIQGNLARRYREVSTALTGYQIKMRDEECHVVSCVGVEPEDAFTFKYEDGNLMLIARDDGSSEISSQKWRKEMDQYLGEWKSVPAFLSQVTISLTETLHEEHTFTQPSYSVIHDD</sequence>
<comment type="similarity">
    <text evidence="2">Belongs to the MAD1 family.</text>
</comment>
<name>A0AAF3F046_9BILA</name>
<dbReference type="Pfam" id="PF05557">
    <property type="entry name" value="MAD"/>
    <property type="match status" value="1"/>
</dbReference>
<feature type="region of interest" description="Disordered" evidence="8">
    <location>
        <begin position="499"/>
        <end position="532"/>
    </location>
</feature>